<dbReference type="OrthoDB" id="10579798at2759"/>
<keyword evidence="3" id="KW-1185">Reference proteome</keyword>
<comment type="caution">
    <text evidence="2">The sequence shown here is derived from an EMBL/GenBank/DDBJ whole genome shotgun (WGS) entry which is preliminary data.</text>
</comment>
<dbReference type="AlphaFoldDB" id="A0A9N9IK77"/>
<evidence type="ECO:0000313" key="3">
    <source>
        <dbReference type="Proteomes" id="UP000789759"/>
    </source>
</evidence>
<organism evidence="2 3">
    <name type="scientific">Cetraspora pellucida</name>
    <dbReference type="NCBI Taxonomy" id="1433469"/>
    <lineage>
        <taxon>Eukaryota</taxon>
        <taxon>Fungi</taxon>
        <taxon>Fungi incertae sedis</taxon>
        <taxon>Mucoromycota</taxon>
        <taxon>Glomeromycotina</taxon>
        <taxon>Glomeromycetes</taxon>
        <taxon>Diversisporales</taxon>
        <taxon>Gigasporaceae</taxon>
        <taxon>Cetraspora</taxon>
    </lineage>
</organism>
<protein>
    <submittedName>
        <fullName evidence="2">8730_t:CDS:1</fullName>
    </submittedName>
</protein>
<evidence type="ECO:0000256" key="1">
    <source>
        <dbReference type="SAM" id="MobiDB-lite"/>
    </source>
</evidence>
<sequence>MNNEQQISNFSELLEYLHEKNTNKNGHIILTSQVTNKLFELLNDMSLEIGSLKAQQQDLVEFESIPKPTGLKYINLAEVLGLEHNVSDIRDLVKRKLDIQKTWKDQDINSIAHQINSKNNLENINFFDNDNYVDENDIEENYNIKNSNTEDSNTEENDNIERNENSDIEENNIFEENDNFEDNISEINETNNIFEENISSDDNIAKQYENQNLQFTNKRTSNKELLQDNQLLRKSYLSKNINSNKKILQDNELFKRNYLRTNTNSNKELLQVSKKHSQDNEMRKRKYSNDNTDFNKEHSQVNKPSKKKYHHKDTNLLNDDYLQNDKTSKKRNSYKNTNNNNTLHSSIIENAQDSNYLQASTTFKKNMINKTHNLRSHTEKIIKIK</sequence>
<feature type="region of interest" description="Disordered" evidence="1">
    <location>
        <begin position="141"/>
        <end position="171"/>
    </location>
</feature>
<evidence type="ECO:0000313" key="2">
    <source>
        <dbReference type="EMBL" id="CAG8739187.1"/>
    </source>
</evidence>
<name>A0A9N9IK77_9GLOM</name>
<proteinExistence type="predicted"/>
<feature type="region of interest" description="Disordered" evidence="1">
    <location>
        <begin position="265"/>
        <end position="342"/>
    </location>
</feature>
<dbReference type="Proteomes" id="UP000789759">
    <property type="component" value="Unassembled WGS sequence"/>
</dbReference>
<gene>
    <name evidence="2" type="ORF">CPELLU_LOCUS13990</name>
</gene>
<dbReference type="EMBL" id="CAJVQA010015772">
    <property type="protein sequence ID" value="CAG8739187.1"/>
    <property type="molecule type" value="Genomic_DNA"/>
</dbReference>
<reference evidence="2" key="1">
    <citation type="submission" date="2021-06" db="EMBL/GenBank/DDBJ databases">
        <authorList>
            <person name="Kallberg Y."/>
            <person name="Tangrot J."/>
            <person name="Rosling A."/>
        </authorList>
    </citation>
    <scope>NUCLEOTIDE SEQUENCE</scope>
    <source>
        <strain evidence="2">FL966</strain>
    </source>
</reference>
<accession>A0A9N9IK77</accession>